<dbReference type="RefSeq" id="WP_105533466.1">
    <property type="nucleotide sequence ID" value="NZ_PUGF01000021.1"/>
</dbReference>
<dbReference type="PANTHER" id="PTHR43731">
    <property type="entry name" value="RHOMBOID PROTEASE"/>
    <property type="match status" value="1"/>
</dbReference>
<dbReference type="InterPro" id="IPR050925">
    <property type="entry name" value="Rhomboid_protease_S54"/>
</dbReference>
<dbReference type="SUPFAM" id="SSF144091">
    <property type="entry name" value="Rhomboid-like"/>
    <property type="match status" value="1"/>
</dbReference>
<proteinExistence type="inferred from homology"/>
<dbReference type="InterPro" id="IPR011990">
    <property type="entry name" value="TPR-like_helical_dom_sf"/>
</dbReference>
<feature type="transmembrane region" description="Helical" evidence="7">
    <location>
        <begin position="234"/>
        <end position="257"/>
    </location>
</feature>
<feature type="transmembrane region" description="Helical" evidence="7">
    <location>
        <begin position="209"/>
        <end position="227"/>
    </location>
</feature>
<comment type="caution">
    <text evidence="9">The sequence shown here is derived from an EMBL/GenBank/DDBJ whole genome shotgun (WGS) entry which is preliminary data.</text>
</comment>
<dbReference type="Pfam" id="PF13174">
    <property type="entry name" value="TPR_6"/>
    <property type="match status" value="1"/>
</dbReference>
<dbReference type="GO" id="GO:0004252">
    <property type="term" value="F:serine-type endopeptidase activity"/>
    <property type="evidence" value="ECO:0007669"/>
    <property type="project" value="InterPro"/>
</dbReference>
<keyword evidence="6 7" id="KW-0472">Membrane</keyword>
<gene>
    <name evidence="9" type="ORF">S2091_3716</name>
</gene>
<name>A0A2S9GV67_9BURK</name>
<evidence type="ECO:0000313" key="9">
    <source>
        <dbReference type="EMBL" id="PRC91600.1"/>
    </source>
</evidence>
<dbReference type="Gene3D" id="1.25.40.10">
    <property type="entry name" value="Tetratricopeptide repeat domain"/>
    <property type="match status" value="1"/>
</dbReference>
<evidence type="ECO:0000256" key="6">
    <source>
        <dbReference type="ARBA" id="ARBA00023136"/>
    </source>
</evidence>
<comment type="subcellular location">
    <subcellularLocation>
        <location evidence="1">Membrane</location>
        <topology evidence="1">Multi-pass membrane protein</topology>
    </subcellularLocation>
</comment>
<dbReference type="InterPro" id="IPR035952">
    <property type="entry name" value="Rhomboid-like_sf"/>
</dbReference>
<accession>A0A2S9GV67</accession>
<keyword evidence="4" id="KW-0378">Hydrolase</keyword>
<dbReference type="EMBL" id="PUGF01000021">
    <property type="protein sequence ID" value="PRC91600.1"/>
    <property type="molecule type" value="Genomic_DNA"/>
</dbReference>
<evidence type="ECO:0000256" key="7">
    <source>
        <dbReference type="SAM" id="Phobius"/>
    </source>
</evidence>
<dbReference type="PANTHER" id="PTHR43731:SF14">
    <property type="entry name" value="PRESENILIN-ASSOCIATED RHOMBOID-LIKE PROTEIN, MITOCHONDRIAL"/>
    <property type="match status" value="1"/>
</dbReference>
<dbReference type="Proteomes" id="UP000237839">
    <property type="component" value="Unassembled WGS sequence"/>
</dbReference>
<dbReference type="GO" id="GO:0016020">
    <property type="term" value="C:membrane"/>
    <property type="evidence" value="ECO:0007669"/>
    <property type="project" value="UniProtKB-SubCell"/>
</dbReference>
<evidence type="ECO:0000256" key="2">
    <source>
        <dbReference type="ARBA" id="ARBA00009045"/>
    </source>
</evidence>
<dbReference type="InterPro" id="IPR019734">
    <property type="entry name" value="TPR_rpt"/>
</dbReference>
<feature type="domain" description="Peptidase S54 rhomboid" evidence="8">
    <location>
        <begin position="144"/>
        <end position="291"/>
    </location>
</feature>
<feature type="transmembrane region" description="Helical" evidence="7">
    <location>
        <begin position="181"/>
        <end position="203"/>
    </location>
</feature>
<dbReference type="InterPro" id="IPR022764">
    <property type="entry name" value="Peptidase_S54_rhomboid_dom"/>
</dbReference>
<comment type="similarity">
    <text evidence="2">Belongs to the peptidase S54 family.</text>
</comment>
<keyword evidence="10" id="KW-1185">Reference proteome</keyword>
<organism evidence="9 10">
    <name type="scientific">Solimicrobium silvestre</name>
    <dbReference type="NCBI Taxonomy" id="2099400"/>
    <lineage>
        <taxon>Bacteria</taxon>
        <taxon>Pseudomonadati</taxon>
        <taxon>Pseudomonadota</taxon>
        <taxon>Betaproteobacteria</taxon>
        <taxon>Burkholderiales</taxon>
        <taxon>Oxalobacteraceae</taxon>
        <taxon>Solimicrobium</taxon>
    </lineage>
</organism>
<evidence type="ECO:0000256" key="3">
    <source>
        <dbReference type="ARBA" id="ARBA00022692"/>
    </source>
</evidence>
<evidence type="ECO:0000256" key="1">
    <source>
        <dbReference type="ARBA" id="ARBA00004141"/>
    </source>
</evidence>
<evidence type="ECO:0000259" key="8">
    <source>
        <dbReference type="Pfam" id="PF01694"/>
    </source>
</evidence>
<evidence type="ECO:0000256" key="5">
    <source>
        <dbReference type="ARBA" id="ARBA00022989"/>
    </source>
</evidence>
<dbReference type="OrthoDB" id="9814037at2"/>
<dbReference type="Pfam" id="PF01694">
    <property type="entry name" value="Rhomboid"/>
    <property type="match status" value="1"/>
</dbReference>
<feature type="transmembrane region" description="Helical" evidence="7">
    <location>
        <begin position="151"/>
        <end position="174"/>
    </location>
</feature>
<evidence type="ECO:0000256" key="4">
    <source>
        <dbReference type="ARBA" id="ARBA00022801"/>
    </source>
</evidence>
<evidence type="ECO:0000313" key="10">
    <source>
        <dbReference type="Proteomes" id="UP000237839"/>
    </source>
</evidence>
<feature type="transmembrane region" description="Helical" evidence="7">
    <location>
        <begin position="272"/>
        <end position="291"/>
    </location>
</feature>
<keyword evidence="5 7" id="KW-1133">Transmembrane helix</keyword>
<dbReference type="Gene3D" id="1.20.1540.10">
    <property type="entry name" value="Rhomboid-like"/>
    <property type="match status" value="1"/>
</dbReference>
<reference evidence="9 10" key="1">
    <citation type="submission" date="2018-02" db="EMBL/GenBank/DDBJ databases">
        <title>Solimicrobium silvestre gen. nov., sp. nov., isolated from alpine forest soil.</title>
        <authorList>
            <person name="Margesin R."/>
            <person name="Albuquerque L."/>
            <person name="Zhang D.-C."/>
            <person name="Froufe H.J.C."/>
            <person name="Severino R."/>
            <person name="Roxo I."/>
            <person name="Egas C."/>
            <person name="Da Costa M.S."/>
        </authorList>
    </citation>
    <scope>NUCLEOTIDE SEQUENCE [LARGE SCALE GENOMIC DNA]</scope>
    <source>
        <strain evidence="9 10">S20-91</strain>
    </source>
</reference>
<protein>
    <submittedName>
        <fullName evidence="9">Rhomboid family</fullName>
    </submittedName>
</protein>
<sequence>MFIIPVGDRVNWKRPPIITLLLILVNCYVFFALQGKDAQHEQQAGKYYFSSELPDWELPRYASYLEQQGRSDEFKKFNALLLKKNGMALPIMVHDTKFMLALQSEKIITPTAPEYTNWKTQHVHYMEQRSFTSRYIFEVDNPSLLKAFTSAFLHGGFDHLLGNMVVLFLVGFLVESMVGKIVFTLGYCISALVAAYSFGLLNAEVSQTLLGASGAIAGVMGMYTVIFGSRKIDFFYSLGFYFDYVRAPAIMLLPLWLGNELYQFFSANGSHVAYMAHFGGLLCGALIASLYRWQRPNQIKQQHQEAEKDEMDGAAFQRGMNYLGQMEFKKALSIFTELQAKHPKDVNLAKLVYRAAKADPASQEYHRAALRLLSLRAMDETTSHQTYTIFQEYLRCAKPSHRLGSDLVSKLAQRFASTGYVDDAEKLTAVLQRATPPHQELPTVLLALARGYYREQRKDQFNATLQRLIRQFPHSEEAQAANKILQMS</sequence>
<dbReference type="AlphaFoldDB" id="A0A2S9GV67"/>
<keyword evidence="3 7" id="KW-0812">Transmembrane</keyword>